<dbReference type="SUPFAM" id="SSF53850">
    <property type="entry name" value="Periplasmic binding protein-like II"/>
    <property type="match status" value="1"/>
</dbReference>
<evidence type="ECO:0000256" key="3">
    <source>
        <dbReference type="ARBA" id="ARBA00023125"/>
    </source>
</evidence>
<dbReference type="Pfam" id="PF03466">
    <property type="entry name" value="LysR_substrate"/>
    <property type="match status" value="1"/>
</dbReference>
<evidence type="ECO:0000256" key="1">
    <source>
        <dbReference type="ARBA" id="ARBA00009437"/>
    </source>
</evidence>
<dbReference type="Gene3D" id="1.10.10.10">
    <property type="entry name" value="Winged helix-like DNA-binding domain superfamily/Winged helix DNA-binding domain"/>
    <property type="match status" value="1"/>
</dbReference>
<dbReference type="GO" id="GO:0003677">
    <property type="term" value="F:DNA binding"/>
    <property type="evidence" value="ECO:0007669"/>
    <property type="project" value="UniProtKB-KW"/>
</dbReference>
<dbReference type="AlphaFoldDB" id="A0A2T9JB51"/>
<dbReference type="GO" id="GO:0003700">
    <property type="term" value="F:DNA-binding transcription factor activity"/>
    <property type="evidence" value="ECO:0007669"/>
    <property type="project" value="InterPro"/>
</dbReference>
<dbReference type="InterPro" id="IPR005119">
    <property type="entry name" value="LysR_subst-bd"/>
</dbReference>
<keyword evidence="2" id="KW-0805">Transcription regulation</keyword>
<dbReference type="PANTHER" id="PTHR30579">
    <property type="entry name" value="TRANSCRIPTIONAL REGULATOR"/>
    <property type="match status" value="1"/>
</dbReference>
<dbReference type="InterPro" id="IPR000847">
    <property type="entry name" value="LysR_HTH_N"/>
</dbReference>
<comment type="similarity">
    <text evidence="1">Belongs to the LysR transcriptional regulatory family.</text>
</comment>
<proteinExistence type="inferred from homology"/>
<dbReference type="Proteomes" id="UP000244913">
    <property type="component" value="Unassembled WGS sequence"/>
</dbReference>
<sequence>MGDPISKLSWDDLRIVRAIAETGALAAAAHMLGINGSTIARRLSRVEEVLGVALFDRRRTGYVATAQGEQIVALAGRMELDVVSVARRVSGHAQGHAGDLRITTSDSILLYFLTPMIASFQAQNPAIRVEVNVGNGAMNLARGEADIAIRATEAPPENLFGRKVATIAWAPYSACAGSIGGDRPIAERQWVSYGGRLSGLKAADLVGTRVPADSIAYRTDSVAGAAAAIAAGLGVGYLPCMLGDLSPDIERVGPIEPALSDDLWLLTHPDIRRSGRIYAFMSHCVETISRQRDLVEGRLGDACDPRAAPDGPWRPLRFPAAPR</sequence>
<comment type="caution">
    <text evidence="6">The sequence shown here is derived from an EMBL/GenBank/DDBJ whole genome shotgun (WGS) entry which is preliminary data.</text>
</comment>
<name>A0A2T9JB51_9CAUL</name>
<evidence type="ECO:0000259" key="5">
    <source>
        <dbReference type="PROSITE" id="PS50931"/>
    </source>
</evidence>
<organism evidence="6 7">
    <name type="scientific">Caulobacter radicis</name>
    <dbReference type="NCBI Taxonomy" id="2172650"/>
    <lineage>
        <taxon>Bacteria</taxon>
        <taxon>Pseudomonadati</taxon>
        <taxon>Pseudomonadota</taxon>
        <taxon>Alphaproteobacteria</taxon>
        <taxon>Caulobacterales</taxon>
        <taxon>Caulobacteraceae</taxon>
        <taxon>Caulobacter</taxon>
    </lineage>
</organism>
<dbReference type="Pfam" id="PF00126">
    <property type="entry name" value="HTH_1"/>
    <property type="match status" value="1"/>
</dbReference>
<evidence type="ECO:0000313" key="6">
    <source>
        <dbReference type="EMBL" id="PVM79428.1"/>
    </source>
</evidence>
<dbReference type="CDD" id="cd05466">
    <property type="entry name" value="PBP2_LTTR_substrate"/>
    <property type="match status" value="1"/>
</dbReference>
<protein>
    <submittedName>
        <fullName evidence="6">LysR family transcriptional regulator</fullName>
    </submittedName>
</protein>
<dbReference type="PANTHER" id="PTHR30579:SF3">
    <property type="entry name" value="TRANSCRIPTIONAL REGULATORY PROTEIN"/>
    <property type="match status" value="1"/>
</dbReference>
<dbReference type="InterPro" id="IPR050176">
    <property type="entry name" value="LTTR"/>
</dbReference>
<dbReference type="InterPro" id="IPR036390">
    <property type="entry name" value="WH_DNA-bd_sf"/>
</dbReference>
<reference evidence="6 7" key="1">
    <citation type="submission" date="2018-04" db="EMBL/GenBank/DDBJ databases">
        <title>The genome sequence of Caulobacter sp. 736.</title>
        <authorList>
            <person name="Gao J."/>
            <person name="Sun J."/>
        </authorList>
    </citation>
    <scope>NUCLEOTIDE SEQUENCE [LARGE SCALE GENOMIC DNA]</scope>
    <source>
        <strain evidence="6 7">736</strain>
    </source>
</reference>
<feature type="domain" description="HTH lysR-type" evidence="5">
    <location>
        <begin position="8"/>
        <end position="65"/>
    </location>
</feature>
<dbReference type="PROSITE" id="PS50931">
    <property type="entry name" value="HTH_LYSR"/>
    <property type="match status" value="1"/>
</dbReference>
<dbReference type="Gene3D" id="3.40.190.290">
    <property type="match status" value="1"/>
</dbReference>
<evidence type="ECO:0000313" key="7">
    <source>
        <dbReference type="Proteomes" id="UP000244913"/>
    </source>
</evidence>
<evidence type="ECO:0000256" key="2">
    <source>
        <dbReference type="ARBA" id="ARBA00023015"/>
    </source>
</evidence>
<keyword evidence="3" id="KW-0238">DNA-binding</keyword>
<evidence type="ECO:0000256" key="4">
    <source>
        <dbReference type="ARBA" id="ARBA00023163"/>
    </source>
</evidence>
<keyword evidence="4" id="KW-0804">Transcription</keyword>
<accession>A0A2T9JIJ6</accession>
<accession>A0A2T9JB51</accession>
<gene>
    <name evidence="6" type="ORF">DDF65_15135</name>
</gene>
<dbReference type="InterPro" id="IPR036388">
    <property type="entry name" value="WH-like_DNA-bd_sf"/>
</dbReference>
<keyword evidence="7" id="KW-1185">Reference proteome</keyword>
<dbReference type="SUPFAM" id="SSF46785">
    <property type="entry name" value="Winged helix' DNA-binding domain"/>
    <property type="match status" value="1"/>
</dbReference>
<dbReference type="EMBL" id="QDKP01000043">
    <property type="protein sequence ID" value="PVM79428.1"/>
    <property type="molecule type" value="Genomic_DNA"/>
</dbReference>